<dbReference type="KEGG" id="plig:NAG76_01595"/>
<keyword evidence="1" id="KW-0238">DNA-binding</keyword>
<accession>A0A9J6ZG20</accession>
<evidence type="ECO:0000259" key="2">
    <source>
        <dbReference type="PROSITE" id="PS50943"/>
    </source>
</evidence>
<evidence type="ECO:0000256" key="1">
    <source>
        <dbReference type="ARBA" id="ARBA00023125"/>
    </source>
</evidence>
<protein>
    <submittedName>
        <fullName evidence="3">Helix-turn-helix domain-containing protein</fullName>
    </submittedName>
</protein>
<dbReference type="GO" id="GO:0003677">
    <property type="term" value="F:DNA binding"/>
    <property type="evidence" value="ECO:0007669"/>
    <property type="project" value="UniProtKB-KW"/>
</dbReference>
<dbReference type="PROSITE" id="PS50943">
    <property type="entry name" value="HTH_CROC1"/>
    <property type="match status" value="1"/>
</dbReference>
<dbReference type="Pfam" id="PF01381">
    <property type="entry name" value="HTH_3"/>
    <property type="match status" value="1"/>
</dbReference>
<organism evidence="3 4">
    <name type="scientific">Candidatus Pristimantibacillus lignocellulolyticus</name>
    <dbReference type="NCBI Taxonomy" id="2994561"/>
    <lineage>
        <taxon>Bacteria</taxon>
        <taxon>Bacillati</taxon>
        <taxon>Bacillota</taxon>
        <taxon>Bacilli</taxon>
        <taxon>Bacillales</taxon>
        <taxon>Paenibacillaceae</taxon>
        <taxon>Candidatus Pristimantibacillus</taxon>
    </lineage>
</organism>
<name>A0A9J6ZG20_9BACL</name>
<feature type="domain" description="HTH cro/C1-type" evidence="2">
    <location>
        <begin position="8"/>
        <end position="64"/>
    </location>
</feature>
<dbReference type="EMBL" id="CP097899">
    <property type="protein sequence ID" value="URN94980.1"/>
    <property type="molecule type" value="Genomic_DNA"/>
</dbReference>
<dbReference type="PANTHER" id="PTHR46558">
    <property type="entry name" value="TRACRIPTIONAL REGULATORY PROTEIN-RELATED-RELATED"/>
    <property type="match status" value="1"/>
</dbReference>
<gene>
    <name evidence="3" type="ORF">NAG76_01595</name>
</gene>
<proteinExistence type="predicted"/>
<dbReference type="PANTHER" id="PTHR46558:SF11">
    <property type="entry name" value="HTH-TYPE TRANSCRIPTIONAL REGULATOR XRE"/>
    <property type="match status" value="1"/>
</dbReference>
<reference evidence="3" key="1">
    <citation type="submission" date="2022-05" db="EMBL/GenBank/DDBJ databases">
        <title>Novel bacterial taxa in a minimal lignocellulolytic consortium and its capacity to transform plastics disclosed by genome-resolved metagenomics.</title>
        <authorList>
            <person name="Rodriguez C.A.D."/>
            <person name="Diaz-Garcia L."/>
            <person name="Herrera K."/>
            <person name="Tarazona N.A."/>
            <person name="Sproer C."/>
            <person name="Overmann J."/>
            <person name="Jimenez D.J."/>
        </authorList>
    </citation>
    <scope>NUCLEOTIDE SEQUENCE</scope>
    <source>
        <strain evidence="3">MAG5</strain>
    </source>
</reference>
<dbReference type="AlphaFoldDB" id="A0A9J6ZG20"/>
<dbReference type="Proteomes" id="UP001056756">
    <property type="component" value="Chromosome"/>
</dbReference>
<dbReference type="SMART" id="SM00530">
    <property type="entry name" value="HTH_XRE"/>
    <property type="match status" value="1"/>
</dbReference>
<evidence type="ECO:0000313" key="4">
    <source>
        <dbReference type="Proteomes" id="UP001056756"/>
    </source>
</evidence>
<dbReference type="Gene3D" id="1.10.260.40">
    <property type="entry name" value="lambda repressor-like DNA-binding domains"/>
    <property type="match status" value="1"/>
</dbReference>
<dbReference type="InterPro" id="IPR001387">
    <property type="entry name" value="Cro/C1-type_HTH"/>
</dbReference>
<dbReference type="InterPro" id="IPR010982">
    <property type="entry name" value="Lambda_DNA-bd_dom_sf"/>
</dbReference>
<evidence type="ECO:0000313" key="3">
    <source>
        <dbReference type="EMBL" id="URN94980.1"/>
    </source>
</evidence>
<dbReference type="CDD" id="cd00093">
    <property type="entry name" value="HTH_XRE"/>
    <property type="match status" value="1"/>
</dbReference>
<sequence length="134" mass="15120">MKEIKNRIRQFRKDMGLTMAEFAKEIGVSAGNVGDWESESRTSVPGAQALISIANTYDVSIDWLLLGEISNRENSLDEKSYSEHIKAKYAENPELFAKLMEISFRMNEQDLTDLLKFAEAIQRTEIPLASASES</sequence>
<dbReference type="SUPFAM" id="SSF47413">
    <property type="entry name" value="lambda repressor-like DNA-binding domains"/>
    <property type="match status" value="1"/>
</dbReference>